<proteinExistence type="inferred from homology"/>
<keyword evidence="1 3" id="KW-0808">Transferase</keyword>
<keyword evidence="7" id="KW-1185">Reference proteome</keyword>
<evidence type="ECO:0000259" key="4">
    <source>
        <dbReference type="Pfam" id="PF00185"/>
    </source>
</evidence>
<dbReference type="InterPro" id="IPR036901">
    <property type="entry name" value="Asp/Orn_carbamoylTrfase_sf"/>
</dbReference>
<dbReference type="PANTHER" id="PTHR45753">
    <property type="entry name" value="ORNITHINE CARBAMOYLTRANSFERASE, MITOCHONDRIAL"/>
    <property type="match status" value="1"/>
</dbReference>
<dbReference type="EMBL" id="JBHLYQ010000080">
    <property type="protein sequence ID" value="MFC0082218.1"/>
    <property type="molecule type" value="Genomic_DNA"/>
</dbReference>
<dbReference type="Pfam" id="PF00185">
    <property type="entry name" value="OTCace"/>
    <property type="match status" value="1"/>
</dbReference>
<comment type="caution">
    <text evidence="6">The sequence shown here is derived from an EMBL/GenBank/DDBJ whole genome shotgun (WGS) entry which is preliminary data.</text>
</comment>
<feature type="domain" description="Aspartate/ornithine carbamoyltransferase Asp/Orn-binding" evidence="4">
    <location>
        <begin position="154"/>
        <end position="303"/>
    </location>
</feature>
<reference evidence="6 7" key="1">
    <citation type="submission" date="2024-09" db="EMBL/GenBank/DDBJ databases">
        <authorList>
            <person name="Sun Q."/>
            <person name="Mori K."/>
        </authorList>
    </citation>
    <scope>NUCLEOTIDE SEQUENCE [LARGE SCALE GENOMIC DNA]</scope>
    <source>
        <strain evidence="6 7">JCM 15389</strain>
    </source>
</reference>
<organism evidence="6 7">
    <name type="scientific">Aciditerrimonas ferrireducens</name>
    <dbReference type="NCBI Taxonomy" id="667306"/>
    <lineage>
        <taxon>Bacteria</taxon>
        <taxon>Bacillati</taxon>
        <taxon>Actinomycetota</taxon>
        <taxon>Acidimicrobiia</taxon>
        <taxon>Acidimicrobiales</taxon>
        <taxon>Acidimicrobiaceae</taxon>
        <taxon>Aciditerrimonas</taxon>
    </lineage>
</organism>
<dbReference type="Pfam" id="PF02729">
    <property type="entry name" value="OTCace_N"/>
    <property type="match status" value="1"/>
</dbReference>
<dbReference type="RefSeq" id="WP_248107664.1">
    <property type="nucleotide sequence ID" value="NZ_JAKHEX010000011.1"/>
</dbReference>
<dbReference type="InterPro" id="IPR006130">
    <property type="entry name" value="Asp/Orn_carbamoylTrfase"/>
</dbReference>
<dbReference type="Proteomes" id="UP001589788">
    <property type="component" value="Unassembled WGS sequence"/>
</dbReference>
<dbReference type="InterPro" id="IPR002292">
    <property type="entry name" value="Orn/put_carbamltrans"/>
</dbReference>
<dbReference type="NCBIfam" id="NF001986">
    <property type="entry name" value="PRK00779.1"/>
    <property type="match status" value="1"/>
</dbReference>
<dbReference type="GO" id="GO:0004585">
    <property type="term" value="F:ornithine carbamoyltransferase activity"/>
    <property type="evidence" value="ECO:0007669"/>
    <property type="project" value="UniProtKB-EC"/>
</dbReference>
<comment type="similarity">
    <text evidence="3">Belongs to the aspartate/ornithine carbamoyltransferase superfamily.</text>
</comment>
<sequence length="325" mass="34103">MTPRGTRHVLDVDDLSCEELTAILDLAERPPSSLPPVLAGQGVALVFQRPSARTRNAAEMAVVALGGHPVTIGAEEVGIDRRESAEDVARTLACYHAAVCARVAEHQTLARMARALDDAERNVPVVNLLSDLAHPTQALADLLTLRQHLGGLAGATVAYVGDANNVWRSLALACAMSGVRLRTASPEGYGPDPDDLARIGRAGGEVEVGNDPEEAVCGADAIYTDVWTSMGQEDEAELRRAAFAGFTVDERLLGVAPAAVVLHCLPAHRGEEISAGVLEGPRSLVWRQAENRMHAMRGLLAWLFGAADDARGTPGASGPAGPVGT</sequence>
<dbReference type="PANTHER" id="PTHR45753:SF3">
    <property type="entry name" value="ORNITHINE TRANSCARBAMYLASE, MITOCHONDRIAL"/>
    <property type="match status" value="1"/>
</dbReference>
<gene>
    <name evidence="6" type="primary">argF</name>
    <name evidence="6" type="ORF">ACFFRE_08680</name>
</gene>
<dbReference type="PRINTS" id="PR00102">
    <property type="entry name" value="OTCASE"/>
</dbReference>
<dbReference type="Gene3D" id="3.40.50.1370">
    <property type="entry name" value="Aspartate/ornithine carbamoyltransferase"/>
    <property type="match status" value="2"/>
</dbReference>
<evidence type="ECO:0000259" key="5">
    <source>
        <dbReference type="Pfam" id="PF02729"/>
    </source>
</evidence>
<evidence type="ECO:0000313" key="6">
    <source>
        <dbReference type="EMBL" id="MFC0082218.1"/>
    </source>
</evidence>
<evidence type="ECO:0000256" key="2">
    <source>
        <dbReference type="NCBIfam" id="TIGR00658"/>
    </source>
</evidence>
<dbReference type="PRINTS" id="PR00100">
    <property type="entry name" value="AOTCASE"/>
</dbReference>
<feature type="domain" description="Aspartate/ornithine carbamoyltransferase carbamoyl-P binding" evidence="5">
    <location>
        <begin position="7"/>
        <end position="147"/>
    </location>
</feature>
<evidence type="ECO:0000313" key="7">
    <source>
        <dbReference type="Proteomes" id="UP001589788"/>
    </source>
</evidence>
<protein>
    <recommendedName>
        <fullName evidence="2">Ornithine carbamoyltransferase</fullName>
        <ecNumber evidence="2">2.1.3.3</ecNumber>
    </recommendedName>
</protein>
<dbReference type="SUPFAM" id="SSF53671">
    <property type="entry name" value="Aspartate/ornithine carbamoyltransferase"/>
    <property type="match status" value="1"/>
</dbReference>
<dbReference type="EC" id="2.1.3.3" evidence="2"/>
<evidence type="ECO:0000256" key="3">
    <source>
        <dbReference type="RuleBase" id="RU003634"/>
    </source>
</evidence>
<name>A0ABV6C3F6_9ACTN</name>
<evidence type="ECO:0000256" key="1">
    <source>
        <dbReference type="ARBA" id="ARBA00022679"/>
    </source>
</evidence>
<accession>A0ABV6C3F6</accession>
<dbReference type="NCBIfam" id="TIGR00658">
    <property type="entry name" value="orni_carb_tr"/>
    <property type="match status" value="1"/>
</dbReference>
<dbReference type="InterPro" id="IPR006132">
    <property type="entry name" value="Asp/Orn_carbamoyltranf_P-bd"/>
</dbReference>
<dbReference type="InterPro" id="IPR006131">
    <property type="entry name" value="Asp_carbamoyltransf_Asp/Orn-bd"/>
</dbReference>